<feature type="compositionally biased region" description="Polar residues" evidence="1">
    <location>
        <begin position="296"/>
        <end position="309"/>
    </location>
</feature>
<feature type="compositionally biased region" description="Low complexity" evidence="1">
    <location>
        <begin position="314"/>
        <end position="326"/>
    </location>
</feature>
<name>A0A2K0UMX5_TRIHA</name>
<feature type="compositionally biased region" description="Polar residues" evidence="1">
    <location>
        <begin position="209"/>
        <end position="227"/>
    </location>
</feature>
<reference evidence="2 3" key="1">
    <citation type="submission" date="2017-02" db="EMBL/GenBank/DDBJ databases">
        <title>Genomes of Trichoderma spp. with biocontrol activity.</title>
        <authorList>
            <person name="Gardiner D."/>
            <person name="Kazan K."/>
            <person name="Vos C."/>
            <person name="Harvey P."/>
        </authorList>
    </citation>
    <scope>NUCLEOTIDE SEQUENCE [LARGE SCALE GENOMIC DNA]</scope>
    <source>
        <strain evidence="2 3">Tr1</strain>
    </source>
</reference>
<evidence type="ECO:0000256" key="1">
    <source>
        <dbReference type="SAM" id="MobiDB-lite"/>
    </source>
</evidence>
<dbReference type="Proteomes" id="UP000236290">
    <property type="component" value="Unassembled WGS sequence"/>
</dbReference>
<sequence>MPMPIPGYQREQKSEEAYKALKRMVPELQPQYAPGGLAKTQWEIDNGYPHGYSWQYTPLHLAKDAADMESNPLAQELTTQNPSRLAAIRQGIARRQAARAAGLSVETPANSPGKQSPEQAQRYEESSPIQPSAAPLHHNVPRSRIGTAQERFMTSNNKGQLMVGFAAGIPSVTGQSPQNPGFTRPFAELACCSQPEVPGAVEEEPKQSLPGQSSAQDLEPDNGNTNVVLERSKRKRRPSARARESLQYDLEMGQCAETSSEKLQGKKTRPAKPKRRQAGEAKGSQGSKGPEDSKGSQDSQGGLESTQEADTQEAGASTGAATGATTATAVTVSRAQKRGSLDHSYSAAQRPSLPDVVEVPRLEEEDQCHCVVREPDQAGLENSTTRDARQRPCRRLNCKIRKLENYFGMLRGEHINARPPPVSGADWAWVADEAGFAVEAVQACYALSADWVNTELLVPRQYQMDRDTAEAIIVSGGVEYARIEHAHRSENGPVAERAEFAGIADTAVFATHAVEASCAFAEGWVVETDDESEEQQSRPPAAL</sequence>
<dbReference type="AlphaFoldDB" id="A0A2K0UMX5"/>
<dbReference type="OrthoDB" id="10252009at2759"/>
<evidence type="ECO:0000313" key="2">
    <source>
        <dbReference type="EMBL" id="PNP59133.1"/>
    </source>
</evidence>
<protein>
    <submittedName>
        <fullName evidence="2">Uncharacterized protein</fullName>
    </submittedName>
</protein>
<evidence type="ECO:0000313" key="3">
    <source>
        <dbReference type="Proteomes" id="UP000236290"/>
    </source>
</evidence>
<comment type="caution">
    <text evidence="2">The sequence shown here is derived from an EMBL/GenBank/DDBJ whole genome shotgun (WGS) entry which is preliminary data.</text>
</comment>
<organism evidence="2 3">
    <name type="scientific">Trichoderma harzianum</name>
    <name type="common">Hypocrea lixii</name>
    <dbReference type="NCBI Taxonomy" id="5544"/>
    <lineage>
        <taxon>Eukaryota</taxon>
        <taxon>Fungi</taxon>
        <taxon>Dikarya</taxon>
        <taxon>Ascomycota</taxon>
        <taxon>Pezizomycotina</taxon>
        <taxon>Sordariomycetes</taxon>
        <taxon>Hypocreomycetidae</taxon>
        <taxon>Hypocreales</taxon>
        <taxon>Hypocreaceae</taxon>
        <taxon>Trichoderma</taxon>
    </lineage>
</organism>
<feature type="region of interest" description="Disordered" evidence="1">
    <location>
        <begin position="99"/>
        <end position="140"/>
    </location>
</feature>
<gene>
    <name evidence="2" type="ORF">THARTR1_01381</name>
</gene>
<dbReference type="EMBL" id="MTYI01000016">
    <property type="protein sequence ID" value="PNP59133.1"/>
    <property type="molecule type" value="Genomic_DNA"/>
</dbReference>
<feature type="compositionally biased region" description="Polar residues" evidence="1">
    <location>
        <begin position="107"/>
        <end position="119"/>
    </location>
</feature>
<feature type="compositionally biased region" description="Basic residues" evidence="1">
    <location>
        <begin position="265"/>
        <end position="276"/>
    </location>
</feature>
<feature type="region of interest" description="Disordered" evidence="1">
    <location>
        <begin position="194"/>
        <end position="326"/>
    </location>
</feature>
<proteinExistence type="predicted"/>
<accession>A0A2K0UMX5</accession>